<keyword evidence="9" id="KW-1185">Reference proteome</keyword>
<evidence type="ECO:0000256" key="4">
    <source>
        <dbReference type="ARBA" id="ARBA00023136"/>
    </source>
</evidence>
<dbReference type="PROSITE" id="PS51257">
    <property type="entry name" value="PROKAR_LIPOPROTEIN"/>
    <property type="match status" value="1"/>
</dbReference>
<name>A0ABS2DWM7_9BACT</name>
<dbReference type="RefSeq" id="WP_022019837.1">
    <property type="nucleotide sequence ID" value="NZ_CALUIP010000004.1"/>
</dbReference>
<dbReference type="Gene3D" id="1.25.40.390">
    <property type="match status" value="1"/>
</dbReference>
<evidence type="ECO:0000256" key="2">
    <source>
        <dbReference type="ARBA" id="ARBA00006275"/>
    </source>
</evidence>
<evidence type="ECO:0000256" key="5">
    <source>
        <dbReference type="ARBA" id="ARBA00023237"/>
    </source>
</evidence>
<organism evidence="8 9">
    <name type="scientific">Mediterranea massiliensis</name>
    <dbReference type="NCBI Taxonomy" id="1841865"/>
    <lineage>
        <taxon>Bacteria</taxon>
        <taxon>Pseudomonadati</taxon>
        <taxon>Bacteroidota</taxon>
        <taxon>Bacteroidia</taxon>
        <taxon>Bacteroidales</taxon>
        <taxon>Bacteroidaceae</taxon>
        <taxon>Mediterranea</taxon>
    </lineage>
</organism>
<sequence length="542" mass="61173">MKKISKLLVSIGLLATATTGCTDLDVDITSQYTEYPDSEIAIEAKMANVYYSFRAALGRRYNEACEFSSDEFTGISFDGDYYDNGDYALPSLHKVTPDTHCVDWYGDITAGITNCNRAIVDFGGEDAPAAAPALAMRAFYHFILMDMFGATPILDHLLDDDEAIDRSPRPEVAAFIEQDLLKALPNLTQENNASTYGKPNYWMAKALLAKLYINWGVYSCADVATYDPNTVENKKLDECIAICDEIMQQGPFDLSDGYREKFWPENGSHIKDFIYAMPYDRITAQGMTYARFRTWRQMNGPDLSFYGFKLNASVGGMFAVNSNVVDLLSLPGDERNLSIVGGPVYYYDENRNISDEPYIYDGNGFNGQLVFTKEITLKSNSQSDMEQLNTGKSVEGWSQGYKSVKWFPTYDDYLNGRNQSNDVPIFRYADIILTKAEALLRGGASTNGDTPQTLLNQIRAYVNAPAFEGNPTLDDILDERGREFFDENWRRNDLIRFGRFEDDWGYKNTVNPAAKTELFRRIFPIPTGVMETNTNWTQNPGY</sequence>
<comment type="similarity">
    <text evidence="2">Belongs to the SusD family.</text>
</comment>
<dbReference type="InterPro" id="IPR033985">
    <property type="entry name" value="SusD-like_N"/>
</dbReference>
<feature type="domain" description="RagB/SusD" evidence="6">
    <location>
        <begin position="390"/>
        <end position="542"/>
    </location>
</feature>
<dbReference type="InterPro" id="IPR011990">
    <property type="entry name" value="TPR-like_helical_dom_sf"/>
</dbReference>
<dbReference type="Proteomes" id="UP000766986">
    <property type="component" value="Unassembled WGS sequence"/>
</dbReference>
<evidence type="ECO:0000256" key="1">
    <source>
        <dbReference type="ARBA" id="ARBA00004442"/>
    </source>
</evidence>
<evidence type="ECO:0000256" key="3">
    <source>
        <dbReference type="ARBA" id="ARBA00022729"/>
    </source>
</evidence>
<proteinExistence type="inferred from homology"/>
<reference evidence="8 9" key="1">
    <citation type="journal article" date="2021" name="Sci. Rep.">
        <title>The distribution of antibiotic resistance genes in chicken gut microbiota commensals.</title>
        <authorList>
            <person name="Juricova H."/>
            <person name="Matiasovicova J."/>
            <person name="Kubasova T."/>
            <person name="Cejkova D."/>
            <person name="Rychlik I."/>
        </authorList>
    </citation>
    <scope>NUCLEOTIDE SEQUENCE [LARGE SCALE GENOMIC DNA]</scope>
    <source>
        <strain evidence="8 9">An772</strain>
    </source>
</reference>
<feature type="domain" description="SusD-like N-terminal" evidence="7">
    <location>
        <begin position="127"/>
        <end position="212"/>
    </location>
</feature>
<evidence type="ECO:0000313" key="9">
    <source>
        <dbReference type="Proteomes" id="UP000766986"/>
    </source>
</evidence>
<comment type="caution">
    <text evidence="8">The sequence shown here is derived from an EMBL/GenBank/DDBJ whole genome shotgun (WGS) entry which is preliminary data.</text>
</comment>
<accession>A0ABS2DWM7</accession>
<evidence type="ECO:0000259" key="7">
    <source>
        <dbReference type="Pfam" id="PF14322"/>
    </source>
</evidence>
<comment type="subcellular location">
    <subcellularLocation>
        <location evidence="1">Cell outer membrane</location>
    </subcellularLocation>
</comment>
<dbReference type="Pfam" id="PF07980">
    <property type="entry name" value="SusD_RagB"/>
    <property type="match status" value="1"/>
</dbReference>
<gene>
    <name evidence="8" type="ORF">H7U35_01390</name>
</gene>
<dbReference type="Pfam" id="PF14322">
    <property type="entry name" value="SusD-like_3"/>
    <property type="match status" value="1"/>
</dbReference>
<dbReference type="SUPFAM" id="SSF48452">
    <property type="entry name" value="TPR-like"/>
    <property type="match status" value="1"/>
</dbReference>
<dbReference type="InterPro" id="IPR012944">
    <property type="entry name" value="SusD_RagB_dom"/>
</dbReference>
<keyword evidence="3" id="KW-0732">Signal</keyword>
<evidence type="ECO:0000313" key="8">
    <source>
        <dbReference type="EMBL" id="MBM6733882.1"/>
    </source>
</evidence>
<dbReference type="EMBL" id="JACLYZ010000002">
    <property type="protein sequence ID" value="MBM6733882.1"/>
    <property type="molecule type" value="Genomic_DNA"/>
</dbReference>
<protein>
    <submittedName>
        <fullName evidence="8">RagB/SusD family nutrient uptake outer membrane protein</fullName>
    </submittedName>
</protein>
<keyword evidence="5" id="KW-0998">Cell outer membrane</keyword>
<keyword evidence="4" id="KW-0472">Membrane</keyword>
<evidence type="ECO:0000259" key="6">
    <source>
        <dbReference type="Pfam" id="PF07980"/>
    </source>
</evidence>